<dbReference type="GeneID" id="30200253"/>
<keyword evidence="3" id="KW-1185">Reference proteome</keyword>
<evidence type="ECO:0000313" key="2">
    <source>
        <dbReference type="EMBL" id="ODQ62445.1"/>
    </source>
</evidence>
<dbReference type="Proteomes" id="UP000094112">
    <property type="component" value="Unassembled WGS sequence"/>
</dbReference>
<keyword evidence="1" id="KW-0472">Membrane</keyword>
<accession>A0A1E3PAK6</accession>
<dbReference type="EMBL" id="KV454208">
    <property type="protein sequence ID" value="ODQ62445.1"/>
    <property type="molecule type" value="Genomic_DNA"/>
</dbReference>
<name>A0A1E3PAK6_WICAA</name>
<keyword evidence="1" id="KW-1133">Transmembrane helix</keyword>
<evidence type="ECO:0000313" key="3">
    <source>
        <dbReference type="Proteomes" id="UP000094112"/>
    </source>
</evidence>
<dbReference type="AlphaFoldDB" id="A0A1E3PAK6"/>
<keyword evidence="1" id="KW-0812">Transmembrane</keyword>
<feature type="transmembrane region" description="Helical" evidence="1">
    <location>
        <begin position="12"/>
        <end position="33"/>
    </location>
</feature>
<evidence type="ECO:0000256" key="1">
    <source>
        <dbReference type="SAM" id="Phobius"/>
    </source>
</evidence>
<organism evidence="2 3">
    <name type="scientific">Wickerhamomyces anomalus (strain ATCC 58044 / CBS 1984 / NCYC 433 / NRRL Y-366-8)</name>
    <name type="common">Yeast</name>
    <name type="synonym">Hansenula anomala</name>
    <dbReference type="NCBI Taxonomy" id="683960"/>
    <lineage>
        <taxon>Eukaryota</taxon>
        <taxon>Fungi</taxon>
        <taxon>Dikarya</taxon>
        <taxon>Ascomycota</taxon>
        <taxon>Saccharomycotina</taxon>
        <taxon>Saccharomycetes</taxon>
        <taxon>Phaffomycetales</taxon>
        <taxon>Wickerhamomycetaceae</taxon>
        <taxon>Wickerhamomyces</taxon>
    </lineage>
</organism>
<sequence length="169" mass="20288">MIDGDTALQALLFISYFGSIFLLSFGFFGYLLYSLVRHMIYGPRDEPPTEVYDFSKDRVGNIPYALKMLEIEAQVDRAERSVAPPAAMPYKDGKKFVPKWAHDWMWHRPWAKAELQREDYSYYPFTLIEEKCGKAETPFEYDLPQQSVLEKRDRTWYCFKRENRWWWLK</sequence>
<protein>
    <submittedName>
        <fullName evidence="2">Uncharacterized protein</fullName>
    </submittedName>
</protein>
<reference evidence="2 3" key="1">
    <citation type="journal article" date="2016" name="Proc. Natl. Acad. Sci. U.S.A.">
        <title>Comparative genomics of biotechnologically important yeasts.</title>
        <authorList>
            <person name="Riley R."/>
            <person name="Haridas S."/>
            <person name="Wolfe K.H."/>
            <person name="Lopes M.R."/>
            <person name="Hittinger C.T."/>
            <person name="Goeker M."/>
            <person name="Salamov A.A."/>
            <person name="Wisecaver J.H."/>
            <person name="Long T.M."/>
            <person name="Calvey C.H."/>
            <person name="Aerts A.L."/>
            <person name="Barry K.W."/>
            <person name="Choi C."/>
            <person name="Clum A."/>
            <person name="Coughlan A.Y."/>
            <person name="Deshpande S."/>
            <person name="Douglass A.P."/>
            <person name="Hanson S.J."/>
            <person name="Klenk H.-P."/>
            <person name="LaButti K.M."/>
            <person name="Lapidus A."/>
            <person name="Lindquist E.A."/>
            <person name="Lipzen A.M."/>
            <person name="Meier-Kolthoff J.P."/>
            <person name="Ohm R.A."/>
            <person name="Otillar R.P."/>
            <person name="Pangilinan J.L."/>
            <person name="Peng Y."/>
            <person name="Rokas A."/>
            <person name="Rosa C.A."/>
            <person name="Scheuner C."/>
            <person name="Sibirny A.A."/>
            <person name="Slot J.C."/>
            <person name="Stielow J.B."/>
            <person name="Sun H."/>
            <person name="Kurtzman C.P."/>
            <person name="Blackwell M."/>
            <person name="Grigoriev I.V."/>
            <person name="Jeffries T.W."/>
        </authorList>
    </citation>
    <scope>NUCLEOTIDE SEQUENCE [LARGE SCALE GENOMIC DNA]</scope>
    <source>
        <strain evidence="3">ATCC 58044 / CBS 1984 / NCYC 433 / NRRL Y-366-8</strain>
    </source>
</reference>
<dbReference type="RefSeq" id="XP_019041652.1">
    <property type="nucleotide sequence ID" value="XM_019183007.1"/>
</dbReference>
<proteinExistence type="predicted"/>
<gene>
    <name evidence="2" type="ORF">WICANDRAFT_60503</name>
</gene>